<reference evidence="4" key="2">
    <citation type="submission" date="2023-01" db="EMBL/GenBank/DDBJ databases">
        <title>Draft genome sequence of Algimonas porphyrae strain NBRC 108216.</title>
        <authorList>
            <person name="Sun Q."/>
            <person name="Mori K."/>
        </authorList>
    </citation>
    <scope>NUCLEOTIDE SEQUENCE</scope>
    <source>
        <strain evidence="4">NBRC 108216</strain>
    </source>
</reference>
<dbReference type="InterPro" id="IPR020889">
    <property type="entry name" value="LipoPS_assembly_LptD"/>
</dbReference>
<feature type="domain" description="LptD C-terminal" evidence="2">
    <location>
        <begin position="349"/>
        <end position="714"/>
    </location>
</feature>
<comment type="function">
    <text evidence="1">Involved in the assembly of lipopolysaccharide (LPS) at the surface of the outer membrane.</text>
</comment>
<dbReference type="PANTHER" id="PTHR30189:SF1">
    <property type="entry name" value="LPS-ASSEMBLY PROTEIN LPTD"/>
    <property type="match status" value="1"/>
</dbReference>
<proteinExistence type="inferred from homology"/>
<sequence length="808" mass="88196">MPSPEIDTQSKHGLGRRARRALSRSAVPVLAVGLTAALLGSSAALAQVGLEQTAAGTNRPLQLAADSPFRDPDTIYLEADELINDEAASMLTAIGEVEGRYQDRTLRANRVDYDLTTGQVLASGDVVLIDATGDIQYADKLELSDELQAGTAANFTARLATGATTSARFVNRSEAGEVELFNATYTACELCENSEGEVKNPTWRLKARRVKQDSETRTIRYNNAVLELFGIPIFYTPYLAHPDPSQDRASGLLTPTIGLSGARGFQARLPYYWAIDDYTEATITPHLYTKVNPLLELQARRKFATGEINFAGSVTHGTLFDRDGIPLDDPAQFIIPSQAETGPETSSHFFLDGYFKPSDIWSYGYTAMLQSDDTYLRRYGLSQQFKSNGLIPAEPLINTNQAFVAGQGDNFRVSVLAAGFQAVRSGYFGDPATGLIFLSEDDNSLLPIIAPKITGEYYVTDPVIGGRLRLSGDATYLTRETGNDYGRASAGLDYSKTWIAPGGLEVKPFAWGRFDRYDLVTATDADIAFDRTIGQVGVDIRYPFIRPGKSVDLVIEPRIQVTESFGDAKLGQFIDPNNGALLYEDGFSADLDVISLFQPNKADGYDFFQEGRRIDVGASFKAQWDMWSQPSEFSVFGGQSFADGVQGSFFVGSGLINSNSDYVANVGINLGNKLISDTRLRYDPDRSVLSRVESRLTARSKYVTLSGRYFKLNTPPAVITTIPGIPPEEVSGSITLTPFGNFSIGYNLVRDLNDNVTRSQGGNLSWTDNCTTLSLFFVKQDFNNDVIQNDASFGFRITLATLGGVGSQ</sequence>
<accession>A0ABQ5V1D4</accession>
<dbReference type="InterPro" id="IPR050218">
    <property type="entry name" value="LptD"/>
</dbReference>
<evidence type="ECO:0000259" key="2">
    <source>
        <dbReference type="Pfam" id="PF04453"/>
    </source>
</evidence>
<organism evidence="4 5">
    <name type="scientific">Algimonas porphyrae</name>
    <dbReference type="NCBI Taxonomy" id="1128113"/>
    <lineage>
        <taxon>Bacteria</taxon>
        <taxon>Pseudomonadati</taxon>
        <taxon>Pseudomonadota</taxon>
        <taxon>Alphaproteobacteria</taxon>
        <taxon>Maricaulales</taxon>
        <taxon>Robiginitomaculaceae</taxon>
        <taxon>Algimonas</taxon>
    </lineage>
</organism>
<dbReference type="RefSeq" id="WP_284372586.1">
    <property type="nucleotide sequence ID" value="NZ_BSNJ01000004.1"/>
</dbReference>
<gene>
    <name evidence="1 4" type="primary">lptD</name>
    <name evidence="4" type="ORF">GCM10007854_21930</name>
</gene>
<protein>
    <recommendedName>
        <fullName evidence="1">LPS-assembly protein LptD</fullName>
    </recommendedName>
</protein>
<comment type="caution">
    <text evidence="4">The sequence shown here is derived from an EMBL/GenBank/DDBJ whole genome shotgun (WGS) entry which is preliminary data.</text>
</comment>
<reference evidence="4" key="1">
    <citation type="journal article" date="2014" name="Int. J. Syst. Evol. Microbiol.">
        <title>Complete genome of a new Firmicutes species belonging to the dominant human colonic microbiota ('Ruminococcus bicirculans') reveals two chromosomes and a selective capacity to utilize plant glucans.</title>
        <authorList>
            <consortium name="NISC Comparative Sequencing Program"/>
            <person name="Wegmann U."/>
            <person name="Louis P."/>
            <person name="Goesmann A."/>
            <person name="Henrissat B."/>
            <person name="Duncan S.H."/>
            <person name="Flint H.J."/>
        </authorList>
    </citation>
    <scope>NUCLEOTIDE SEQUENCE</scope>
    <source>
        <strain evidence="4">NBRC 108216</strain>
    </source>
</reference>
<dbReference type="Pfam" id="PF04453">
    <property type="entry name" value="LptD"/>
    <property type="match status" value="1"/>
</dbReference>
<dbReference type="Pfam" id="PF19838">
    <property type="entry name" value="LptD_2"/>
    <property type="match status" value="1"/>
</dbReference>
<keyword evidence="1" id="KW-0472">Membrane</keyword>
<dbReference type="HAMAP" id="MF_01411">
    <property type="entry name" value="LPS_assembly_LptD"/>
    <property type="match status" value="1"/>
</dbReference>
<comment type="similarity">
    <text evidence="1">Belongs to the LptD family.</text>
</comment>
<comment type="caution">
    <text evidence="1">Lacks conserved residue(s) required for the propagation of feature annotation.</text>
</comment>
<comment type="subunit">
    <text evidence="1">Component of the lipopolysaccharide transport and assembly complex.</text>
</comment>
<evidence type="ECO:0000313" key="4">
    <source>
        <dbReference type="EMBL" id="GLQ21238.1"/>
    </source>
</evidence>
<dbReference type="InterPro" id="IPR045659">
    <property type="entry name" value="LptD_2"/>
</dbReference>
<comment type="subcellular location">
    <subcellularLocation>
        <location evidence="1">Cell outer membrane</location>
    </subcellularLocation>
</comment>
<keyword evidence="1" id="KW-0732">Signal</keyword>
<evidence type="ECO:0000256" key="1">
    <source>
        <dbReference type="HAMAP-Rule" id="MF_01411"/>
    </source>
</evidence>
<feature type="domain" description="LPS-assembly protein LptD central" evidence="3">
    <location>
        <begin position="223"/>
        <end position="291"/>
    </location>
</feature>
<name>A0ABQ5V1D4_9PROT</name>
<dbReference type="PANTHER" id="PTHR30189">
    <property type="entry name" value="LPS-ASSEMBLY PROTEIN"/>
    <property type="match status" value="1"/>
</dbReference>
<keyword evidence="5" id="KW-1185">Reference proteome</keyword>
<evidence type="ECO:0000313" key="5">
    <source>
        <dbReference type="Proteomes" id="UP001161390"/>
    </source>
</evidence>
<evidence type="ECO:0000259" key="3">
    <source>
        <dbReference type="Pfam" id="PF19838"/>
    </source>
</evidence>
<keyword evidence="1" id="KW-0998">Cell outer membrane</keyword>
<dbReference type="EMBL" id="BSNJ01000004">
    <property type="protein sequence ID" value="GLQ21238.1"/>
    <property type="molecule type" value="Genomic_DNA"/>
</dbReference>
<dbReference type="InterPro" id="IPR007543">
    <property type="entry name" value="LptD_C"/>
</dbReference>
<dbReference type="Proteomes" id="UP001161390">
    <property type="component" value="Unassembled WGS sequence"/>
</dbReference>